<feature type="compositionally biased region" description="Basic and acidic residues" evidence="1">
    <location>
        <begin position="114"/>
        <end position="126"/>
    </location>
</feature>
<keyword evidence="2" id="KW-0472">Membrane</keyword>
<keyword evidence="2" id="KW-1133">Transmembrane helix</keyword>
<organism evidence="3 4">
    <name type="scientific">Rhodotorula paludigena</name>
    <dbReference type="NCBI Taxonomy" id="86838"/>
    <lineage>
        <taxon>Eukaryota</taxon>
        <taxon>Fungi</taxon>
        <taxon>Dikarya</taxon>
        <taxon>Basidiomycota</taxon>
        <taxon>Pucciniomycotina</taxon>
        <taxon>Microbotryomycetes</taxon>
        <taxon>Sporidiobolales</taxon>
        <taxon>Sporidiobolaceae</taxon>
        <taxon>Rhodotorula</taxon>
    </lineage>
</organism>
<evidence type="ECO:0000256" key="1">
    <source>
        <dbReference type="SAM" id="MobiDB-lite"/>
    </source>
</evidence>
<feature type="transmembrane region" description="Helical" evidence="2">
    <location>
        <begin position="223"/>
        <end position="244"/>
    </location>
</feature>
<keyword evidence="4" id="KW-1185">Reference proteome</keyword>
<gene>
    <name evidence="3" type="ORF">Rhopal_003298-T1</name>
</gene>
<accession>A0AAV5GCK9</accession>
<name>A0AAV5GCK9_9BASI</name>
<sequence length="253" mass="27903">MAPKNESWADIAAHNVPKGDHGAVPPPELLVVPEQSQGRPVSPNADDLVEDKVHVVDRDEIEKLREAVSHADEPHSVDADFREAQEHQAQRDQAQLKAQAQAELKQAKSTASAEAEKAADKGEEILDDVKRKGKQLEKDAAGAYQKGKEEIKEFADKAEREAKKDAKKLQRKASEVEREGRALAKQHPYAASGLVGVTNLLLVAVPAYFAYKHWNEPRWDRRVVSAVGVGLAAIFGAEGALGWFEYEKEHGRK</sequence>
<dbReference type="EMBL" id="BQKY01000006">
    <property type="protein sequence ID" value="GJN90290.1"/>
    <property type="molecule type" value="Genomic_DNA"/>
</dbReference>
<dbReference type="Proteomes" id="UP001342314">
    <property type="component" value="Unassembled WGS sequence"/>
</dbReference>
<evidence type="ECO:0000256" key="2">
    <source>
        <dbReference type="SAM" id="Phobius"/>
    </source>
</evidence>
<proteinExistence type="predicted"/>
<dbReference type="AlphaFoldDB" id="A0AAV5GCK9"/>
<protein>
    <recommendedName>
        <fullName evidence="5">Mitochondrial outer membrane protein OM14 C-terminal domain-containing protein</fullName>
    </recommendedName>
</protein>
<feature type="transmembrane region" description="Helical" evidence="2">
    <location>
        <begin position="189"/>
        <end position="211"/>
    </location>
</feature>
<feature type="region of interest" description="Disordered" evidence="1">
    <location>
        <begin position="66"/>
        <end position="126"/>
    </location>
</feature>
<evidence type="ECO:0008006" key="5">
    <source>
        <dbReference type="Google" id="ProtNLM"/>
    </source>
</evidence>
<keyword evidence="2" id="KW-0812">Transmembrane</keyword>
<evidence type="ECO:0000313" key="3">
    <source>
        <dbReference type="EMBL" id="GJN90290.1"/>
    </source>
</evidence>
<feature type="compositionally biased region" description="Low complexity" evidence="1">
    <location>
        <begin position="91"/>
        <end position="113"/>
    </location>
</feature>
<comment type="caution">
    <text evidence="3">The sequence shown here is derived from an EMBL/GenBank/DDBJ whole genome shotgun (WGS) entry which is preliminary data.</text>
</comment>
<evidence type="ECO:0000313" key="4">
    <source>
        <dbReference type="Proteomes" id="UP001342314"/>
    </source>
</evidence>
<feature type="compositionally biased region" description="Basic and acidic residues" evidence="1">
    <location>
        <begin position="66"/>
        <end position="90"/>
    </location>
</feature>
<reference evidence="3 4" key="1">
    <citation type="submission" date="2021-12" db="EMBL/GenBank/DDBJ databases">
        <title>High titer production of polyol ester of fatty acids by Rhodotorula paludigena BS15 towards product separation-free biomass refinery.</title>
        <authorList>
            <person name="Mano J."/>
            <person name="Ono H."/>
            <person name="Tanaka T."/>
            <person name="Naito K."/>
            <person name="Sushida H."/>
            <person name="Ike M."/>
            <person name="Tokuyasu K."/>
            <person name="Kitaoka M."/>
        </authorList>
    </citation>
    <scope>NUCLEOTIDE SEQUENCE [LARGE SCALE GENOMIC DNA]</scope>
    <source>
        <strain evidence="3 4">BS15</strain>
    </source>
</reference>
<feature type="region of interest" description="Disordered" evidence="1">
    <location>
        <begin position="1"/>
        <end position="28"/>
    </location>
</feature>